<dbReference type="CDD" id="cd24152">
    <property type="entry name" value="ASKHA_NBD_ROK-like"/>
    <property type="match status" value="1"/>
</dbReference>
<comment type="similarity">
    <text evidence="1">Belongs to the ROK (NagC/XylR) family.</text>
</comment>
<evidence type="ECO:0000313" key="2">
    <source>
        <dbReference type="EMBL" id="RHK06656.1"/>
    </source>
</evidence>
<comment type="caution">
    <text evidence="2">The sequence shown here is derived from an EMBL/GenBank/DDBJ whole genome shotgun (WGS) entry which is preliminary data.</text>
</comment>
<protein>
    <submittedName>
        <fullName evidence="2">ROK family protein</fullName>
    </submittedName>
</protein>
<sequence length="308" mass="33973">MQDKRKPCEVKKMWILAIDIGGTAIKCGLVNSQGERRQLTQFPMNKEYATVTQRICRHIDAFYAATFDGIAISSTGLVDPRSQEIGMTSPLYEGFGKRLVRHLRSTYQCPVAAENDGNCALLAEKWLGHAQNCASFATIVLGTSVGGGLMINHQLVRGKHLLAGEFGYMLFPTETKDWELWSIAGSTRTLVEETAEHIGDPTINGQRIDTLVQEQDPRCLPMVADFVDKLAAACYSLQYMIDPEIILIGGGISASRFLIPQVNARLAVIAEQIPSTVIVPNICACRFGNESNLLGACYNWLRKYKPDS</sequence>
<dbReference type="InterPro" id="IPR000600">
    <property type="entry name" value="ROK"/>
</dbReference>
<reference evidence="2 3" key="1">
    <citation type="submission" date="2018-08" db="EMBL/GenBank/DDBJ databases">
        <title>A genome reference for cultivated species of the human gut microbiota.</title>
        <authorList>
            <person name="Zou Y."/>
            <person name="Xue W."/>
            <person name="Luo G."/>
        </authorList>
    </citation>
    <scope>NUCLEOTIDE SEQUENCE [LARGE SCALE GENOMIC DNA]</scope>
    <source>
        <strain evidence="2 3">AF48-16</strain>
    </source>
</reference>
<evidence type="ECO:0000256" key="1">
    <source>
        <dbReference type="ARBA" id="ARBA00006479"/>
    </source>
</evidence>
<dbReference type="Pfam" id="PF00480">
    <property type="entry name" value="ROK"/>
    <property type="match status" value="1"/>
</dbReference>
<dbReference type="Proteomes" id="UP000286288">
    <property type="component" value="Unassembled WGS sequence"/>
</dbReference>
<name>A0A415ETP7_ENTCA</name>
<dbReference type="SUPFAM" id="SSF53067">
    <property type="entry name" value="Actin-like ATPase domain"/>
    <property type="match status" value="1"/>
</dbReference>
<dbReference type="InterPro" id="IPR043129">
    <property type="entry name" value="ATPase_NBD"/>
</dbReference>
<dbReference type="Gene3D" id="3.30.420.40">
    <property type="match status" value="2"/>
</dbReference>
<proteinExistence type="inferred from homology"/>
<gene>
    <name evidence="2" type="ORF">DW084_07245</name>
</gene>
<accession>A0A415ETP7</accession>
<dbReference type="AlphaFoldDB" id="A0A415ETP7"/>
<dbReference type="PANTHER" id="PTHR18964:SF149">
    <property type="entry name" value="BIFUNCTIONAL UDP-N-ACETYLGLUCOSAMINE 2-EPIMERASE_N-ACETYLMANNOSAMINE KINASE"/>
    <property type="match status" value="1"/>
</dbReference>
<dbReference type="EMBL" id="QRMZ01000008">
    <property type="protein sequence ID" value="RHK06656.1"/>
    <property type="molecule type" value="Genomic_DNA"/>
</dbReference>
<evidence type="ECO:0000313" key="3">
    <source>
        <dbReference type="Proteomes" id="UP000286288"/>
    </source>
</evidence>
<dbReference type="PANTHER" id="PTHR18964">
    <property type="entry name" value="ROK (REPRESSOR, ORF, KINASE) FAMILY"/>
    <property type="match status" value="1"/>
</dbReference>
<organism evidence="2 3">
    <name type="scientific">Enterococcus casseliflavus</name>
    <name type="common">Enterococcus flavescens</name>
    <dbReference type="NCBI Taxonomy" id="37734"/>
    <lineage>
        <taxon>Bacteria</taxon>
        <taxon>Bacillati</taxon>
        <taxon>Bacillota</taxon>
        <taxon>Bacilli</taxon>
        <taxon>Lactobacillales</taxon>
        <taxon>Enterococcaceae</taxon>
        <taxon>Enterococcus</taxon>
    </lineage>
</organism>